<dbReference type="Gene3D" id="3.40.50.720">
    <property type="entry name" value="NAD(P)-binding Rossmann-like Domain"/>
    <property type="match status" value="1"/>
</dbReference>
<dbReference type="RefSeq" id="WP_006061532.1">
    <property type="nucleotide sequence ID" value="NZ_KB290820.1"/>
</dbReference>
<protein>
    <submittedName>
        <fullName evidence="2">NAD dependent epimerase/dehydratase family protein</fullName>
    </submittedName>
</protein>
<dbReference type="HOGENOM" id="CLU_025711_3_1_11"/>
<dbReference type="PANTHER" id="PTHR43355:SF2">
    <property type="entry name" value="FLAVIN REDUCTASE (NADPH)"/>
    <property type="match status" value="1"/>
</dbReference>
<feature type="domain" description="NAD(P)-binding" evidence="1">
    <location>
        <begin position="8"/>
        <end position="193"/>
    </location>
</feature>
<dbReference type="GeneID" id="84895745"/>
<comment type="caution">
    <text evidence="2">The sequence shown here is derived from an EMBL/GenBank/DDBJ whole genome shotgun (WGS) entry which is preliminary data.</text>
</comment>
<dbReference type="EMBL" id="AMEM01000034">
    <property type="protein sequence ID" value="EKX88882.1"/>
    <property type="molecule type" value="Genomic_DNA"/>
</dbReference>
<evidence type="ECO:0000313" key="3">
    <source>
        <dbReference type="Proteomes" id="UP000010445"/>
    </source>
</evidence>
<sequence>MSNILVIGSTGMVGSRIVNEAVRRGHTVTAASRSGKPVDGAARAIAVELGDTDAVAKLIEAPNTDVTIIAVSPDRTGGSTQPLVNAHKKLIDRGVKGRVLIVGGAGSLQREDGSLLVDSPEFPEEYKAEAQAFVEILNLYRNSDLTWTMLSPSPAIAPGERTGNITLGTDSPVGGAVSAENFAVAMIDEVENPQHVGTRFTVADA</sequence>
<dbReference type="PANTHER" id="PTHR43355">
    <property type="entry name" value="FLAVIN REDUCTASE (NADPH)"/>
    <property type="match status" value="1"/>
</dbReference>
<dbReference type="PATRIC" id="fig|1035195.3.peg.1887"/>
<dbReference type="Pfam" id="PF13460">
    <property type="entry name" value="NAD_binding_10"/>
    <property type="match status" value="1"/>
</dbReference>
<dbReference type="GO" id="GO:0016646">
    <property type="term" value="F:oxidoreductase activity, acting on the CH-NH group of donors, NAD or NADP as acceptor"/>
    <property type="evidence" value="ECO:0007669"/>
    <property type="project" value="TreeGrafter"/>
</dbReference>
<dbReference type="SUPFAM" id="SSF51735">
    <property type="entry name" value="NAD(P)-binding Rossmann-fold domains"/>
    <property type="match status" value="1"/>
</dbReference>
<dbReference type="AlphaFoldDB" id="L1MCF6"/>
<evidence type="ECO:0000259" key="1">
    <source>
        <dbReference type="Pfam" id="PF13460"/>
    </source>
</evidence>
<dbReference type="eggNOG" id="COG2910">
    <property type="taxonomic scope" value="Bacteria"/>
</dbReference>
<dbReference type="OrthoDB" id="3191258at2"/>
<dbReference type="InterPro" id="IPR016040">
    <property type="entry name" value="NAD(P)-bd_dom"/>
</dbReference>
<dbReference type="Proteomes" id="UP000010445">
    <property type="component" value="Unassembled WGS sequence"/>
</dbReference>
<evidence type="ECO:0000313" key="2">
    <source>
        <dbReference type="EMBL" id="EKX88882.1"/>
    </source>
</evidence>
<name>L1MCF6_9CORY</name>
<dbReference type="InterPro" id="IPR036291">
    <property type="entry name" value="NAD(P)-bd_dom_sf"/>
</dbReference>
<reference evidence="2 3" key="1">
    <citation type="submission" date="2012-05" db="EMBL/GenBank/DDBJ databases">
        <authorList>
            <person name="Weinstock G."/>
            <person name="Sodergren E."/>
            <person name="Lobos E.A."/>
            <person name="Fulton L."/>
            <person name="Fulton R."/>
            <person name="Courtney L."/>
            <person name="Fronick C."/>
            <person name="O'Laughlin M."/>
            <person name="Godfrey J."/>
            <person name="Wilson R.M."/>
            <person name="Miner T."/>
            <person name="Farmer C."/>
            <person name="Delehaunty K."/>
            <person name="Cordes M."/>
            <person name="Minx P."/>
            <person name="Tomlinson C."/>
            <person name="Chen J."/>
            <person name="Wollam A."/>
            <person name="Pepin K.H."/>
            <person name="Bhonagiri V."/>
            <person name="Zhang X."/>
            <person name="Suruliraj S."/>
            <person name="Warren W."/>
            <person name="Mitreva M."/>
            <person name="Mardis E.R."/>
            <person name="Wilson R.K."/>
        </authorList>
    </citation>
    <scope>NUCLEOTIDE SEQUENCE [LARGE SCALE GENOMIC DNA]</scope>
    <source>
        <strain evidence="2 3">F0235</strain>
    </source>
</reference>
<dbReference type="STRING" id="1035195.HMPREF9997_02108"/>
<dbReference type="InterPro" id="IPR051606">
    <property type="entry name" value="Polyketide_Oxido-like"/>
</dbReference>
<gene>
    <name evidence="2" type="ORF">HMPREF9997_02108</name>
</gene>
<proteinExistence type="predicted"/>
<organism evidence="2 3">
    <name type="scientific">Corynebacterium durum F0235</name>
    <dbReference type="NCBI Taxonomy" id="1035195"/>
    <lineage>
        <taxon>Bacteria</taxon>
        <taxon>Bacillati</taxon>
        <taxon>Actinomycetota</taxon>
        <taxon>Actinomycetes</taxon>
        <taxon>Mycobacteriales</taxon>
        <taxon>Corynebacteriaceae</taxon>
        <taxon>Corynebacterium</taxon>
    </lineage>
</organism>
<accession>L1MCF6</accession>
<keyword evidence="3" id="KW-1185">Reference proteome</keyword>